<gene>
    <name evidence="1" type="ordered locus">PGN_0920</name>
</gene>
<sequence>MDNNEISFENLPKAVAHLVNEVAEIKALVEKGKMQFFLQNVFLSG</sequence>
<proteinExistence type="predicted"/>
<dbReference type="EMBL" id="AP009380">
    <property type="protein sequence ID" value="BAG33439.1"/>
    <property type="molecule type" value="Genomic_DNA"/>
</dbReference>
<reference evidence="1 2" key="1">
    <citation type="journal article" date="2008" name="DNA Res.">
        <title>Determination of the genome sequence of Porphyromonas gingivalis strain ATCC 33277 and genomic comparison with strain W83 revealed extensive genome rearrangements in P. gingivalis.</title>
        <authorList>
            <person name="Naito M."/>
            <person name="Hirakawa H."/>
            <person name="Yamashita A."/>
            <person name="Ohara N."/>
            <person name="Shoji M."/>
            <person name="Yukitake H."/>
            <person name="Nakayama K."/>
            <person name="Toh H."/>
            <person name="Yoshimura F."/>
            <person name="Kuhara S."/>
            <person name="Hattori M."/>
            <person name="Hayashi T."/>
            <person name="Nakayama K."/>
        </authorList>
    </citation>
    <scope>NUCLEOTIDE SEQUENCE [LARGE SCALE GENOMIC DNA]</scope>
    <source>
        <strain evidence="2">ATCC 33277 / DSM 20709 / CIP 103683 / JCM 12257 / NCTC 11834 / 2561</strain>
    </source>
</reference>
<dbReference type="Proteomes" id="UP000008842">
    <property type="component" value="Chromosome"/>
</dbReference>
<protein>
    <submittedName>
        <fullName evidence="1">Putative partial excisionase</fullName>
    </submittedName>
</protein>
<dbReference type="AlphaFoldDB" id="B2RJ94"/>
<evidence type="ECO:0000313" key="2">
    <source>
        <dbReference type="Proteomes" id="UP000008842"/>
    </source>
</evidence>
<name>B2RJ94_PORG3</name>
<dbReference type="HOGENOM" id="CLU_3203345_0_0_10"/>
<evidence type="ECO:0000313" key="1">
    <source>
        <dbReference type="EMBL" id="BAG33439.1"/>
    </source>
</evidence>
<organism evidence="1 2">
    <name type="scientific">Porphyromonas gingivalis (strain ATCC 33277 / DSM 20709 / CIP 103683 / JCM 12257 / NCTC 11834 / 2561)</name>
    <dbReference type="NCBI Taxonomy" id="431947"/>
    <lineage>
        <taxon>Bacteria</taxon>
        <taxon>Pseudomonadati</taxon>
        <taxon>Bacteroidota</taxon>
        <taxon>Bacteroidia</taxon>
        <taxon>Bacteroidales</taxon>
        <taxon>Porphyromonadaceae</taxon>
        <taxon>Porphyromonas</taxon>
    </lineage>
</organism>
<accession>B2RJ94</accession>
<dbReference type="KEGG" id="pgn:PGN_0920"/>